<organism evidence="2 3">
    <name type="scientific">Ananas comosus</name>
    <name type="common">Pineapple</name>
    <name type="synonym">Ananas ananas</name>
    <dbReference type="NCBI Taxonomy" id="4615"/>
    <lineage>
        <taxon>Eukaryota</taxon>
        <taxon>Viridiplantae</taxon>
        <taxon>Streptophyta</taxon>
        <taxon>Embryophyta</taxon>
        <taxon>Tracheophyta</taxon>
        <taxon>Spermatophyta</taxon>
        <taxon>Magnoliopsida</taxon>
        <taxon>Liliopsida</taxon>
        <taxon>Poales</taxon>
        <taxon>Bromeliaceae</taxon>
        <taxon>Bromelioideae</taxon>
        <taxon>Ananas</taxon>
    </lineage>
</organism>
<feature type="compositionally biased region" description="Basic and acidic residues" evidence="1">
    <location>
        <begin position="260"/>
        <end position="273"/>
    </location>
</feature>
<dbReference type="RefSeq" id="XP_020103589.1">
    <property type="nucleotide sequence ID" value="XM_020248000.1"/>
</dbReference>
<dbReference type="PANTHER" id="PTHR34680:SF3">
    <property type="entry name" value="EXPRESSED PROTEIN"/>
    <property type="match status" value="1"/>
</dbReference>
<protein>
    <submittedName>
        <fullName evidence="3">Uncharacterized protein LOC109720721</fullName>
    </submittedName>
</protein>
<gene>
    <name evidence="3" type="primary">LOC109720721</name>
</gene>
<sequence length="288" mass="33092">METLKNSYGILGTASPSFLYTSLSNTSDTLSIKSVSHLPPCVLNHSPWDDLYPDHPDSDHQQIQGEEKHDVMIMESDPEGEEVKNNNLNLFESAIEIMEDQERQKGKDKASKRRMKTEKEKPHIASSSTITKRVCEYNDRKIWKYKGETHLTGSFCHCHHKQLRPHNYTKICTALKANCQNKKKKKKNVAKRVFDSSSEYYYYYAGFGPCRAKERRTRGHGSEKSMITKNTDKQLVCTSVGDGDDDHENINQQNDLQADNDNKGKVKEKETEKKVRKPIKFRSLGSFL</sequence>
<keyword evidence="2" id="KW-1185">Reference proteome</keyword>
<evidence type="ECO:0000313" key="3">
    <source>
        <dbReference type="RefSeq" id="XP_020103589.1"/>
    </source>
</evidence>
<reference evidence="3" key="2">
    <citation type="submission" date="2025-08" db="UniProtKB">
        <authorList>
            <consortium name="RefSeq"/>
        </authorList>
    </citation>
    <scope>IDENTIFICATION</scope>
    <source>
        <tissue evidence="3">Leaf</tissue>
    </source>
</reference>
<name>A0A6P5G5L5_ANACO</name>
<evidence type="ECO:0000256" key="1">
    <source>
        <dbReference type="SAM" id="MobiDB-lite"/>
    </source>
</evidence>
<dbReference type="Proteomes" id="UP000515123">
    <property type="component" value="Linkage group 14"/>
</dbReference>
<dbReference type="AlphaFoldDB" id="A0A6P5G5L5"/>
<feature type="compositionally biased region" description="Low complexity" evidence="1">
    <location>
        <begin position="250"/>
        <end position="259"/>
    </location>
</feature>
<reference evidence="2" key="1">
    <citation type="journal article" date="2015" name="Nat. Genet.">
        <title>The pineapple genome and the evolution of CAM photosynthesis.</title>
        <authorList>
            <person name="Ming R."/>
            <person name="VanBuren R."/>
            <person name="Wai C.M."/>
            <person name="Tang H."/>
            <person name="Schatz M.C."/>
            <person name="Bowers J.E."/>
            <person name="Lyons E."/>
            <person name="Wang M.L."/>
            <person name="Chen J."/>
            <person name="Biggers E."/>
            <person name="Zhang J."/>
            <person name="Huang L."/>
            <person name="Zhang L."/>
            <person name="Miao W."/>
            <person name="Zhang J."/>
            <person name="Ye Z."/>
            <person name="Miao C."/>
            <person name="Lin Z."/>
            <person name="Wang H."/>
            <person name="Zhou H."/>
            <person name="Yim W.C."/>
            <person name="Priest H.D."/>
            <person name="Zheng C."/>
            <person name="Woodhouse M."/>
            <person name="Edger P.P."/>
            <person name="Guyot R."/>
            <person name="Guo H.B."/>
            <person name="Guo H."/>
            <person name="Zheng G."/>
            <person name="Singh R."/>
            <person name="Sharma A."/>
            <person name="Min X."/>
            <person name="Zheng Y."/>
            <person name="Lee H."/>
            <person name="Gurtowski J."/>
            <person name="Sedlazeck F.J."/>
            <person name="Harkess A."/>
            <person name="McKain M.R."/>
            <person name="Liao Z."/>
            <person name="Fang J."/>
            <person name="Liu J."/>
            <person name="Zhang X."/>
            <person name="Zhang Q."/>
            <person name="Hu W."/>
            <person name="Qin Y."/>
            <person name="Wang K."/>
            <person name="Chen L.Y."/>
            <person name="Shirley N."/>
            <person name="Lin Y.R."/>
            <person name="Liu L.Y."/>
            <person name="Hernandez A.G."/>
            <person name="Wright C.L."/>
            <person name="Bulone V."/>
            <person name="Tuskan G.A."/>
            <person name="Heath K."/>
            <person name="Zee F."/>
            <person name="Moore P.H."/>
            <person name="Sunkar R."/>
            <person name="Leebens-Mack J.H."/>
            <person name="Mockler T."/>
            <person name="Bennetzen J.L."/>
            <person name="Freeling M."/>
            <person name="Sankoff D."/>
            <person name="Paterson A.H."/>
            <person name="Zhu X."/>
            <person name="Yang X."/>
            <person name="Smith J.A."/>
            <person name="Cushman J.C."/>
            <person name="Paull R.E."/>
            <person name="Yu Q."/>
        </authorList>
    </citation>
    <scope>NUCLEOTIDE SEQUENCE [LARGE SCALE GENOMIC DNA]</scope>
    <source>
        <strain evidence="2">cv. F153</strain>
    </source>
</reference>
<dbReference type="PANTHER" id="PTHR34680">
    <property type="entry name" value="EXPRESSED PROTEIN"/>
    <property type="match status" value="1"/>
</dbReference>
<evidence type="ECO:0000313" key="2">
    <source>
        <dbReference type="Proteomes" id="UP000515123"/>
    </source>
</evidence>
<proteinExistence type="predicted"/>
<dbReference type="GeneID" id="109720721"/>
<feature type="compositionally biased region" description="Basic and acidic residues" evidence="1">
    <location>
        <begin position="100"/>
        <end position="109"/>
    </location>
</feature>
<feature type="region of interest" description="Disordered" evidence="1">
    <location>
        <begin position="242"/>
        <end position="275"/>
    </location>
</feature>
<feature type="region of interest" description="Disordered" evidence="1">
    <location>
        <begin position="98"/>
        <end position="125"/>
    </location>
</feature>
<accession>A0A6P5G5L5</accession>